<dbReference type="EMBL" id="CAJSLV010000074">
    <property type="protein sequence ID" value="CAG6396608.1"/>
    <property type="molecule type" value="Genomic_DNA"/>
</dbReference>
<evidence type="ECO:0000313" key="2">
    <source>
        <dbReference type="EMBL" id="CAG6396608.1"/>
    </source>
</evidence>
<feature type="region of interest" description="Disordered" evidence="1">
    <location>
        <begin position="46"/>
        <end position="87"/>
    </location>
</feature>
<accession>A0A9W4GTT3</accession>
<evidence type="ECO:0000313" key="3">
    <source>
        <dbReference type="Proteomes" id="UP001152519"/>
    </source>
</evidence>
<keyword evidence="3" id="KW-1185">Reference proteome</keyword>
<organism evidence="2 3">
    <name type="scientific">Actinacidiphila cocklensis</name>
    <dbReference type="NCBI Taxonomy" id="887465"/>
    <lineage>
        <taxon>Bacteria</taxon>
        <taxon>Bacillati</taxon>
        <taxon>Actinomycetota</taxon>
        <taxon>Actinomycetes</taxon>
        <taxon>Kitasatosporales</taxon>
        <taxon>Streptomycetaceae</taxon>
        <taxon>Actinacidiphila</taxon>
    </lineage>
</organism>
<protein>
    <submittedName>
        <fullName evidence="2">Uncharacterized protein</fullName>
    </submittedName>
</protein>
<evidence type="ECO:0000256" key="1">
    <source>
        <dbReference type="SAM" id="MobiDB-lite"/>
    </source>
</evidence>
<gene>
    <name evidence="2" type="ORF">SCOCK_430030</name>
</gene>
<name>A0A9W4GTT3_9ACTN</name>
<reference evidence="2" key="1">
    <citation type="submission" date="2021-05" db="EMBL/GenBank/DDBJ databases">
        <authorList>
            <person name="Arsene-Ploetze F."/>
        </authorList>
    </citation>
    <scope>NUCLEOTIDE SEQUENCE</scope>
    <source>
        <strain evidence="2">DSM 42138</strain>
    </source>
</reference>
<comment type="caution">
    <text evidence="2">The sequence shown here is derived from an EMBL/GenBank/DDBJ whole genome shotgun (WGS) entry which is preliminary data.</text>
</comment>
<proteinExistence type="predicted"/>
<dbReference type="AlphaFoldDB" id="A0A9W4GTT3"/>
<dbReference type="Proteomes" id="UP001152519">
    <property type="component" value="Unassembled WGS sequence"/>
</dbReference>
<feature type="compositionally biased region" description="Basic and acidic residues" evidence="1">
    <location>
        <begin position="54"/>
        <end position="70"/>
    </location>
</feature>
<sequence>MLFILICGFVPLGRFLPGAATNECNCIGNCRCSCRVEVCVSAAVSGAEATDEPGGLRREAMHRGPVDRQRSAGQQHFRGGMDQERPQ</sequence>